<dbReference type="InterPro" id="IPR029062">
    <property type="entry name" value="Class_I_gatase-like"/>
</dbReference>
<evidence type="ECO:0000259" key="2">
    <source>
        <dbReference type="Pfam" id="PF00117"/>
    </source>
</evidence>
<comment type="caution">
    <text evidence="3">The sequence shown here is derived from an EMBL/GenBank/DDBJ whole genome shotgun (WGS) entry which is preliminary data.</text>
</comment>
<dbReference type="PRINTS" id="PR00096">
    <property type="entry name" value="GATASE"/>
</dbReference>
<reference evidence="3" key="1">
    <citation type="submission" date="2013-08" db="EMBL/GenBank/DDBJ databases">
        <authorList>
            <person name="Mendez C."/>
            <person name="Richter M."/>
            <person name="Ferrer M."/>
            <person name="Sanchez J."/>
        </authorList>
    </citation>
    <scope>NUCLEOTIDE SEQUENCE</scope>
</reference>
<keyword evidence="1 3" id="KW-0315">Glutamine amidotransferase</keyword>
<dbReference type="SUPFAM" id="SSF52317">
    <property type="entry name" value="Class I glutamine amidotransferase-like"/>
    <property type="match status" value="1"/>
</dbReference>
<evidence type="ECO:0000256" key="1">
    <source>
        <dbReference type="ARBA" id="ARBA00022962"/>
    </source>
</evidence>
<dbReference type="Gene3D" id="3.40.50.880">
    <property type="match status" value="1"/>
</dbReference>
<dbReference type="AlphaFoldDB" id="T1BN99"/>
<evidence type="ECO:0000313" key="3">
    <source>
        <dbReference type="EMBL" id="EQD71272.1"/>
    </source>
</evidence>
<feature type="domain" description="Glutamine amidotransferase" evidence="2">
    <location>
        <begin position="4"/>
        <end position="188"/>
    </location>
</feature>
<dbReference type="Pfam" id="PF00117">
    <property type="entry name" value="GATase"/>
    <property type="match status" value="1"/>
</dbReference>
<gene>
    <name evidence="3" type="ORF">B1B_04555</name>
</gene>
<dbReference type="GO" id="GO:0016740">
    <property type="term" value="F:transferase activity"/>
    <property type="evidence" value="ECO:0007669"/>
    <property type="project" value="UniProtKB-KW"/>
</dbReference>
<dbReference type="GO" id="GO:0000162">
    <property type="term" value="P:L-tryptophan biosynthetic process"/>
    <property type="evidence" value="ECO:0007669"/>
    <property type="project" value="TreeGrafter"/>
</dbReference>
<accession>T1BN99</accession>
<proteinExistence type="predicted"/>
<dbReference type="InterPro" id="IPR017926">
    <property type="entry name" value="GATASE"/>
</dbReference>
<protein>
    <submittedName>
        <fullName evidence="3">Glutamine amidotransferase of anthranilate synthase</fullName>
    </submittedName>
</protein>
<keyword evidence="3" id="KW-0808">Transferase</keyword>
<sequence>MRVLLIDHEDSFVYNVDQALRTAGADVRTIRYTAPWSEITEYDPDGFVFSPGPGHPRDRRVTGLARRVLTEFSRERPVLGVCLGHQLIGEYFGGRVVHASSPVHGATAGVRHGADPLFRGVPSPFDAARYHSLVLDTGHVPRVLEVTASTARGTVMAVRHRHRPVAGVQFHPESYLTERGPTILRNFLGEVHR</sequence>
<dbReference type="EMBL" id="AUZY01002846">
    <property type="protein sequence ID" value="EQD71272.1"/>
    <property type="molecule type" value="Genomic_DNA"/>
</dbReference>
<dbReference type="FunFam" id="3.40.50.880:FF:000003">
    <property type="entry name" value="Anthranilate synthase component II"/>
    <property type="match status" value="1"/>
</dbReference>
<dbReference type="GO" id="GO:0004049">
    <property type="term" value="F:anthranilate synthase activity"/>
    <property type="evidence" value="ECO:0007669"/>
    <property type="project" value="TreeGrafter"/>
</dbReference>
<dbReference type="PRINTS" id="PR00099">
    <property type="entry name" value="CPSGATASE"/>
</dbReference>
<dbReference type="PROSITE" id="PS51273">
    <property type="entry name" value="GATASE_TYPE_1"/>
    <property type="match status" value="1"/>
</dbReference>
<dbReference type="GO" id="GO:0005829">
    <property type="term" value="C:cytosol"/>
    <property type="evidence" value="ECO:0007669"/>
    <property type="project" value="TreeGrafter"/>
</dbReference>
<dbReference type="NCBIfam" id="TIGR00566">
    <property type="entry name" value="trpG_papA"/>
    <property type="match status" value="1"/>
</dbReference>
<dbReference type="PRINTS" id="PR00097">
    <property type="entry name" value="ANTSNTHASEII"/>
</dbReference>
<dbReference type="InterPro" id="IPR050472">
    <property type="entry name" value="Anth_synth/Amidotransfase"/>
</dbReference>
<name>T1BN99_9ZZZZ</name>
<dbReference type="PANTHER" id="PTHR43418">
    <property type="entry name" value="MULTIFUNCTIONAL TRYPTOPHAN BIOSYNTHESIS PROTEIN-RELATED"/>
    <property type="match status" value="1"/>
</dbReference>
<organism evidence="3">
    <name type="scientific">mine drainage metagenome</name>
    <dbReference type="NCBI Taxonomy" id="410659"/>
    <lineage>
        <taxon>unclassified sequences</taxon>
        <taxon>metagenomes</taxon>
        <taxon>ecological metagenomes</taxon>
    </lineage>
</organism>
<dbReference type="CDD" id="cd01743">
    <property type="entry name" value="GATase1_Anthranilate_Synthase"/>
    <property type="match status" value="1"/>
</dbReference>
<dbReference type="PANTHER" id="PTHR43418:SF4">
    <property type="entry name" value="MULTIFUNCTIONAL TRYPTOPHAN BIOSYNTHESIS PROTEIN"/>
    <property type="match status" value="1"/>
</dbReference>
<dbReference type="InterPro" id="IPR006221">
    <property type="entry name" value="TrpG/PapA_dom"/>
</dbReference>
<reference evidence="3" key="2">
    <citation type="journal article" date="2014" name="ISME J.">
        <title>Microbial stratification in low pH oxic and suboxic macroscopic growths along an acid mine drainage.</title>
        <authorList>
            <person name="Mendez-Garcia C."/>
            <person name="Mesa V."/>
            <person name="Sprenger R.R."/>
            <person name="Richter M."/>
            <person name="Diez M.S."/>
            <person name="Solano J."/>
            <person name="Bargiela R."/>
            <person name="Golyshina O.V."/>
            <person name="Manteca A."/>
            <person name="Ramos J.L."/>
            <person name="Gallego J.R."/>
            <person name="Llorente I."/>
            <person name="Martins Dos Santos V.A."/>
            <person name="Jensen O.N."/>
            <person name="Pelaez A.I."/>
            <person name="Sanchez J."/>
            <person name="Ferrer M."/>
        </authorList>
    </citation>
    <scope>NUCLEOTIDE SEQUENCE</scope>
</reference>